<keyword evidence="2" id="KW-1185">Reference proteome</keyword>
<sequence length="66" mass="7984">MFSFFYRCETTWPRSRIRATCTVFASLCENSFFEMNFSGRERLIVTDETQTERYRCHATQPQRLDD</sequence>
<evidence type="ECO:0000313" key="2">
    <source>
        <dbReference type="Proteomes" id="UP000005237"/>
    </source>
</evidence>
<organism evidence="1 2">
    <name type="scientific">Caenorhabditis japonica</name>
    <dbReference type="NCBI Taxonomy" id="281687"/>
    <lineage>
        <taxon>Eukaryota</taxon>
        <taxon>Metazoa</taxon>
        <taxon>Ecdysozoa</taxon>
        <taxon>Nematoda</taxon>
        <taxon>Chromadorea</taxon>
        <taxon>Rhabditida</taxon>
        <taxon>Rhabditina</taxon>
        <taxon>Rhabditomorpha</taxon>
        <taxon>Rhabditoidea</taxon>
        <taxon>Rhabditidae</taxon>
        <taxon>Peloderinae</taxon>
        <taxon>Caenorhabditis</taxon>
    </lineage>
</organism>
<reference evidence="2" key="1">
    <citation type="submission" date="2010-08" db="EMBL/GenBank/DDBJ databases">
        <authorList>
            <consortium name="Caenorhabditis japonica Sequencing Consortium"/>
            <person name="Wilson R.K."/>
        </authorList>
    </citation>
    <scope>NUCLEOTIDE SEQUENCE [LARGE SCALE GENOMIC DNA]</scope>
    <source>
        <strain evidence="2">DF5081</strain>
    </source>
</reference>
<protein>
    <submittedName>
        <fullName evidence="1">Uncharacterized protein</fullName>
    </submittedName>
</protein>
<evidence type="ECO:0000313" key="1">
    <source>
        <dbReference type="EnsemblMetazoa" id="CJA28359.1"/>
    </source>
</evidence>
<dbReference type="EnsemblMetazoa" id="CJA28359.1">
    <property type="protein sequence ID" value="CJA28359.1"/>
    <property type="gene ID" value="WBGene00183933"/>
</dbReference>
<reference evidence="1" key="2">
    <citation type="submission" date="2022-06" db="UniProtKB">
        <authorList>
            <consortium name="EnsemblMetazoa"/>
        </authorList>
    </citation>
    <scope>IDENTIFICATION</scope>
    <source>
        <strain evidence="1">DF5081</strain>
    </source>
</reference>
<accession>A0A8R1IFJ8</accession>
<dbReference type="AlphaFoldDB" id="A0A8R1IFJ8"/>
<proteinExistence type="predicted"/>
<name>A0A8R1IFJ8_CAEJA</name>
<dbReference type="Proteomes" id="UP000005237">
    <property type="component" value="Unassembled WGS sequence"/>
</dbReference>